<dbReference type="AlphaFoldDB" id="A0AB33IMN3"/>
<keyword evidence="1" id="KW-0732">Signal</keyword>
<name>A0AB33IMN3_9BACT</name>
<organism evidence="2">
    <name type="scientific">Prevotella sp. GTC17253</name>
    <dbReference type="NCBI Taxonomy" id="3236793"/>
    <lineage>
        <taxon>Bacteria</taxon>
        <taxon>Pseudomonadati</taxon>
        <taxon>Bacteroidota</taxon>
        <taxon>Bacteroidia</taxon>
        <taxon>Bacteroidales</taxon>
        <taxon>Prevotellaceae</taxon>
        <taxon>Prevotella</taxon>
    </lineage>
</organism>
<reference evidence="2" key="1">
    <citation type="submission" date="2024-07" db="EMBL/GenBank/DDBJ databases">
        <title>Complete genome sequence of Prevotella sp. YM-2024 GTC17253.</title>
        <authorList>
            <person name="Hayashi M."/>
            <person name="Muto Y."/>
            <person name="Tanaka K."/>
            <person name="Niwa H."/>
        </authorList>
    </citation>
    <scope>NUCLEOTIDE SEQUENCE</scope>
    <source>
        <strain evidence="2">GTC17253</strain>
    </source>
</reference>
<evidence type="ECO:0000313" key="2">
    <source>
        <dbReference type="EMBL" id="BFO70629.1"/>
    </source>
</evidence>
<proteinExistence type="predicted"/>
<sequence>MQNKRILVIVLFFLCLSYSYAQNAKITMHQRNYLHNDSISFEIQNIDSLELNIKIRVERYTAKGYILFSENIFDDGLIQQNRINEK</sequence>
<protein>
    <recommendedName>
        <fullName evidence="3">DUF3868 domain-containing protein</fullName>
    </recommendedName>
</protein>
<gene>
    <name evidence="2" type="ORF">GTC17253_05950</name>
</gene>
<feature type="signal peptide" evidence="1">
    <location>
        <begin position="1"/>
        <end position="21"/>
    </location>
</feature>
<dbReference type="EMBL" id="AP035785">
    <property type="protein sequence ID" value="BFO70629.1"/>
    <property type="molecule type" value="Genomic_DNA"/>
</dbReference>
<accession>A0AB33IMN3</accession>
<evidence type="ECO:0008006" key="3">
    <source>
        <dbReference type="Google" id="ProtNLM"/>
    </source>
</evidence>
<feature type="chain" id="PRO_5044348900" description="DUF3868 domain-containing protein" evidence="1">
    <location>
        <begin position="22"/>
        <end position="86"/>
    </location>
</feature>
<evidence type="ECO:0000256" key="1">
    <source>
        <dbReference type="SAM" id="SignalP"/>
    </source>
</evidence>